<evidence type="ECO:0000313" key="2">
    <source>
        <dbReference type="Proteomes" id="UP000266091"/>
    </source>
</evidence>
<accession>A0A388SEX2</accession>
<protein>
    <submittedName>
        <fullName evidence="1">Uncharacterized protein</fullName>
    </submittedName>
</protein>
<dbReference type="RefSeq" id="WP_116271025.1">
    <property type="nucleotide sequence ID" value="NZ_BGZJ01000002.1"/>
</dbReference>
<gene>
    <name evidence="1" type="ORF">MESMUL_21820</name>
</gene>
<reference evidence="1 2" key="1">
    <citation type="journal article" date="2018" name="Int. J. Syst. Evol. Microbiol.">
        <title>Mesosutterella multiformis gen. nov., sp. nov., a member of the family Sutterellaceae and Sutterella megalosphaeroides sp. nov., isolated from human faeces.</title>
        <authorList>
            <person name="Sakamoto M."/>
            <person name="Ikeyama N."/>
            <person name="Kunihiro T."/>
            <person name="Iino T."/>
            <person name="Yuki M."/>
            <person name="Ohkuma M."/>
        </authorList>
    </citation>
    <scope>NUCLEOTIDE SEQUENCE [LARGE SCALE GENOMIC DNA]</scope>
    <source>
        <strain evidence="1 2">4NBBH2</strain>
    </source>
</reference>
<organism evidence="1 2">
    <name type="scientific">Mesosutterella multiformis</name>
    <dbReference type="NCBI Taxonomy" id="2259133"/>
    <lineage>
        <taxon>Bacteria</taxon>
        <taxon>Pseudomonadati</taxon>
        <taxon>Pseudomonadota</taxon>
        <taxon>Betaproteobacteria</taxon>
        <taxon>Burkholderiales</taxon>
        <taxon>Sutterellaceae</taxon>
        <taxon>Mesosutterella</taxon>
    </lineage>
</organism>
<comment type="caution">
    <text evidence="1">The sequence shown here is derived from an EMBL/GenBank/DDBJ whole genome shotgun (WGS) entry which is preliminary data.</text>
</comment>
<dbReference type="EMBL" id="BGZJ01000002">
    <property type="protein sequence ID" value="GBO94828.1"/>
    <property type="molecule type" value="Genomic_DNA"/>
</dbReference>
<evidence type="ECO:0000313" key="1">
    <source>
        <dbReference type="EMBL" id="GBO94828.1"/>
    </source>
</evidence>
<dbReference type="Proteomes" id="UP000266091">
    <property type="component" value="Unassembled WGS sequence"/>
</dbReference>
<dbReference type="AlphaFoldDB" id="A0A388SEX2"/>
<keyword evidence="2" id="KW-1185">Reference proteome</keyword>
<sequence>MAENQTITLRCPKCGDKNRFEAPTVMNAGKEEDLPALVKLFESAESGFKKENPFTFMCPRCGHTESSIWPELRVYFPYRGFDTELFLAYPKPDETREEAAIRVAGKPTVWSRMSRAMFMGRTRRVCFTIEDFIEHGRMLSVHLYDHYAAITVALCLLRMQEETDDKFTYANARFSVSNPEVFGDYGHLKNFYVVFTSETGKRTRVVNFPLDLYLQLVNKSVISAWDEPLIADMSWALPIAEELYPQIRIPEGS</sequence>
<proteinExistence type="predicted"/>
<name>A0A388SEX2_9BURK</name>
<dbReference type="OrthoDB" id="8915806at2"/>